<dbReference type="GO" id="GO:0016020">
    <property type="term" value="C:membrane"/>
    <property type="evidence" value="ECO:0007669"/>
    <property type="project" value="UniProtKB-SubCell"/>
</dbReference>
<feature type="transmembrane region" description="Helical" evidence="5">
    <location>
        <begin position="144"/>
        <end position="162"/>
    </location>
</feature>
<dbReference type="InterPro" id="IPR052556">
    <property type="entry name" value="PolySynth_Transporter"/>
</dbReference>
<dbReference type="InterPro" id="IPR002797">
    <property type="entry name" value="Polysacc_synth"/>
</dbReference>
<keyword evidence="3 5" id="KW-1133">Transmembrane helix</keyword>
<accession>A0A173TB58</accession>
<comment type="subcellular location">
    <subcellularLocation>
        <location evidence="1">Membrane</location>
        <topology evidence="1">Multi-pass membrane protein</topology>
    </subcellularLocation>
</comment>
<feature type="transmembrane region" description="Helical" evidence="5">
    <location>
        <begin position="211"/>
        <end position="227"/>
    </location>
</feature>
<reference evidence="6 7" key="1">
    <citation type="submission" date="2015-09" db="EMBL/GenBank/DDBJ databases">
        <authorList>
            <consortium name="Pathogen Informatics"/>
        </authorList>
    </citation>
    <scope>NUCLEOTIDE SEQUENCE [LARGE SCALE GENOMIC DNA]</scope>
    <source>
        <strain evidence="6 7">2789STDY5834970</strain>
    </source>
</reference>
<dbReference type="Proteomes" id="UP000095649">
    <property type="component" value="Unassembled WGS sequence"/>
</dbReference>
<evidence type="ECO:0000313" key="6">
    <source>
        <dbReference type="EMBL" id="CUM99326.1"/>
    </source>
</evidence>
<feature type="transmembrane region" description="Helical" evidence="5">
    <location>
        <begin position="251"/>
        <end position="270"/>
    </location>
</feature>
<feature type="transmembrane region" description="Helical" evidence="5">
    <location>
        <begin position="87"/>
        <end position="108"/>
    </location>
</feature>
<name>A0A173TB58_9FIRM</name>
<evidence type="ECO:0000313" key="7">
    <source>
        <dbReference type="Proteomes" id="UP000095649"/>
    </source>
</evidence>
<feature type="transmembrane region" description="Helical" evidence="5">
    <location>
        <begin position="414"/>
        <end position="432"/>
    </location>
</feature>
<feature type="transmembrane region" description="Helical" evidence="5">
    <location>
        <begin position="291"/>
        <end position="315"/>
    </location>
</feature>
<dbReference type="Pfam" id="PF01943">
    <property type="entry name" value="Polysacc_synt"/>
    <property type="match status" value="1"/>
</dbReference>
<feature type="transmembrane region" description="Helical" evidence="5">
    <location>
        <begin position="321"/>
        <end position="344"/>
    </location>
</feature>
<feature type="transmembrane region" description="Helical" evidence="5">
    <location>
        <begin position="45"/>
        <end position="66"/>
    </location>
</feature>
<dbReference type="PANTHER" id="PTHR43424:SF1">
    <property type="entry name" value="LOCUS PUTATIVE PROTEIN 1-RELATED"/>
    <property type="match status" value="1"/>
</dbReference>
<protein>
    <submittedName>
        <fullName evidence="6">Putative O-antigen transporter</fullName>
    </submittedName>
</protein>
<evidence type="ECO:0000256" key="3">
    <source>
        <dbReference type="ARBA" id="ARBA00022989"/>
    </source>
</evidence>
<feature type="transmembrane region" description="Helical" evidence="5">
    <location>
        <begin position="168"/>
        <end position="190"/>
    </location>
</feature>
<dbReference type="OrthoDB" id="9815702at2"/>
<organism evidence="6 7">
    <name type="scientific">Faecalibacterium prausnitzii</name>
    <dbReference type="NCBI Taxonomy" id="853"/>
    <lineage>
        <taxon>Bacteria</taxon>
        <taxon>Bacillati</taxon>
        <taxon>Bacillota</taxon>
        <taxon>Clostridia</taxon>
        <taxon>Eubacteriales</taxon>
        <taxon>Oscillospiraceae</taxon>
        <taxon>Faecalibacterium</taxon>
    </lineage>
</organism>
<evidence type="ECO:0000256" key="1">
    <source>
        <dbReference type="ARBA" id="ARBA00004141"/>
    </source>
</evidence>
<feature type="transmembrane region" description="Helical" evidence="5">
    <location>
        <begin position="114"/>
        <end position="137"/>
    </location>
</feature>
<feature type="transmembrane region" description="Helical" evidence="5">
    <location>
        <begin position="444"/>
        <end position="463"/>
    </location>
</feature>
<proteinExistence type="predicted"/>
<keyword evidence="2 5" id="KW-0812">Transmembrane</keyword>
<evidence type="ECO:0000256" key="4">
    <source>
        <dbReference type="ARBA" id="ARBA00023136"/>
    </source>
</evidence>
<keyword evidence="4 5" id="KW-0472">Membrane</keyword>
<dbReference type="CDD" id="cd13128">
    <property type="entry name" value="MATE_Wzx_like"/>
    <property type="match status" value="1"/>
</dbReference>
<feature type="transmembrane region" description="Helical" evidence="5">
    <location>
        <begin position="356"/>
        <end position="375"/>
    </location>
</feature>
<feature type="transmembrane region" description="Helical" evidence="5">
    <location>
        <begin position="12"/>
        <end position="33"/>
    </location>
</feature>
<dbReference type="EMBL" id="CYXN01000009">
    <property type="protein sequence ID" value="CUM99326.1"/>
    <property type="molecule type" value="Genomic_DNA"/>
</dbReference>
<dbReference type="PANTHER" id="PTHR43424">
    <property type="entry name" value="LOCUS PUTATIVE PROTEIN 1-RELATED"/>
    <property type="match status" value="1"/>
</dbReference>
<dbReference type="AlphaFoldDB" id="A0A173TB58"/>
<feature type="transmembrane region" description="Helical" evidence="5">
    <location>
        <begin position="381"/>
        <end position="402"/>
    </location>
</feature>
<sequence>MKSQTSIKKNFIYQMIYQILIIILPFVTSPYIARTIGAEGLGTYSYSYSIAYYFVLFSMLGLANYGNRAVAQCRDNQKNLNETFSNIVTLHIAFSFICCVVYILYVFFLANEKLYAGIQFAYVLSGLFDVSWFYFGIEKFKLTVTRNIIIKILNVVCVFVFVRNANDLWKYCAIMAAGMLISQISLWFPLNKFVAFQKPTWKKMKPHIEPLLILFIPAIAVSLYKYMDKIMIGAMSNKVQLGFYENAEKVINIPLTIITSFGTVMLPKMSNLVASHNREKTNQYISLSMKYVMCLSFALAFGLAGIGKVFAPVFWGQEFMLSGVLIMGLSITIPFMSFANIIRTQFLIPSEKDKEYLSSVIGGAVVNLIANTLLISKIGAVGATIGTILAEIFVCVIQTLSVRKKLPVLRYIKSIWMFVVFGVAMFVGVFYIGNALENKVSTLFLQIICGMLIYGTACVIYFVHTKDEMILKMLRGIKGKIR</sequence>
<evidence type="ECO:0000256" key="5">
    <source>
        <dbReference type="SAM" id="Phobius"/>
    </source>
</evidence>
<gene>
    <name evidence="6" type="primary">rfbX_1</name>
    <name evidence="6" type="ORF">ERS852582_01454</name>
</gene>
<evidence type="ECO:0000256" key="2">
    <source>
        <dbReference type="ARBA" id="ARBA00022692"/>
    </source>
</evidence>
<dbReference type="RefSeq" id="WP_055185947.1">
    <property type="nucleotide sequence ID" value="NZ_CYXN01000009.1"/>
</dbReference>